<name>A0ACD3ZQ97_FUSSC</name>
<evidence type="ECO:0000313" key="1">
    <source>
        <dbReference type="EMBL" id="UPL03524.1"/>
    </source>
</evidence>
<sequence>MPAPDPIARNVFHTDLSAWDQLHHHCIESDPAFGTADALLWLQKLVPRPALGASHCHLSLAIGLVPDYPVPVTPLVRCIYLYRSELLEAENRNPAITELARLLNCTYWDRRMRRAASECGISFEFEF</sequence>
<evidence type="ECO:0000313" key="2">
    <source>
        <dbReference type="Proteomes" id="UP000830768"/>
    </source>
</evidence>
<dbReference type="Proteomes" id="UP000830768">
    <property type="component" value="Chromosome 13"/>
</dbReference>
<accession>A0ACD3ZQ97</accession>
<dbReference type="EMBL" id="CP090041">
    <property type="protein sequence ID" value="UPL03524.1"/>
    <property type="molecule type" value="Genomic_DNA"/>
</dbReference>
<protein>
    <submittedName>
        <fullName evidence="1">Uncharacterized protein</fullName>
    </submittedName>
</protein>
<proteinExistence type="predicted"/>
<organism evidence="1 2">
    <name type="scientific">Fusarium solani subsp. cucurbitae</name>
    <name type="common">Neocosmosporum cucurbitae</name>
    <dbReference type="NCBI Taxonomy" id="2747967"/>
    <lineage>
        <taxon>Eukaryota</taxon>
        <taxon>Fungi</taxon>
        <taxon>Dikarya</taxon>
        <taxon>Ascomycota</taxon>
        <taxon>Pezizomycotina</taxon>
        <taxon>Sordariomycetes</taxon>
        <taxon>Hypocreomycetidae</taxon>
        <taxon>Hypocreales</taxon>
        <taxon>Nectriaceae</taxon>
        <taxon>Fusarium</taxon>
        <taxon>Fusarium solani species complex</taxon>
    </lineage>
</organism>
<reference evidence="1" key="1">
    <citation type="submission" date="2021-11" db="EMBL/GenBank/DDBJ databases">
        <title>Fusarium solani-melongenae Genome sequencing and assembly.</title>
        <authorList>
            <person name="Xie S."/>
            <person name="Huang L."/>
            <person name="Zhang X."/>
        </authorList>
    </citation>
    <scope>NUCLEOTIDE SEQUENCE</scope>
    <source>
        <strain evidence="1">CRI 24-3</strain>
    </source>
</reference>
<gene>
    <name evidence="1" type="ORF">LCI18_014458</name>
</gene>
<keyword evidence="2" id="KW-1185">Reference proteome</keyword>